<dbReference type="Proteomes" id="UP000321224">
    <property type="component" value="Unassembled WGS sequence"/>
</dbReference>
<name>A0A511HJJ9_9BACT</name>
<sequence length="110" mass="12335">MPTDFRKALIGSKPPARVGWVVANERRMREAHEPAPRRRAPCSRQQVRVTGREPDHFGSGRQNMGRGLAACIQEILSGLPSLFEGDIYADLNGEQWQSHEWGCVRVRLGA</sequence>
<feature type="region of interest" description="Disordered" evidence="1">
    <location>
        <begin position="29"/>
        <end position="62"/>
    </location>
</feature>
<evidence type="ECO:0000313" key="3">
    <source>
        <dbReference type="Proteomes" id="UP000321224"/>
    </source>
</evidence>
<comment type="caution">
    <text evidence="2">The sequence shown here is derived from an EMBL/GenBank/DDBJ whole genome shotgun (WGS) entry which is preliminary data.</text>
</comment>
<organism evidence="2 3">
    <name type="scientific">Myxococcus virescens</name>
    <dbReference type="NCBI Taxonomy" id="83456"/>
    <lineage>
        <taxon>Bacteria</taxon>
        <taxon>Pseudomonadati</taxon>
        <taxon>Myxococcota</taxon>
        <taxon>Myxococcia</taxon>
        <taxon>Myxococcales</taxon>
        <taxon>Cystobacterineae</taxon>
        <taxon>Myxococcaceae</taxon>
        <taxon>Myxococcus</taxon>
    </lineage>
</organism>
<reference evidence="2 3" key="1">
    <citation type="submission" date="2019-07" db="EMBL/GenBank/DDBJ databases">
        <title>Whole genome shotgun sequence of Myxococcus virescens NBRC 100334.</title>
        <authorList>
            <person name="Hosoyama A."/>
            <person name="Uohara A."/>
            <person name="Ohji S."/>
            <person name="Ichikawa N."/>
        </authorList>
    </citation>
    <scope>NUCLEOTIDE SEQUENCE [LARGE SCALE GENOMIC DNA]</scope>
    <source>
        <strain evidence="2 3">NBRC 100334</strain>
    </source>
</reference>
<evidence type="ECO:0000256" key="1">
    <source>
        <dbReference type="SAM" id="MobiDB-lite"/>
    </source>
</evidence>
<dbReference type="EMBL" id="BJVY01000038">
    <property type="protein sequence ID" value="GEL73747.1"/>
    <property type="molecule type" value="Genomic_DNA"/>
</dbReference>
<dbReference type="AlphaFoldDB" id="A0A511HJJ9"/>
<evidence type="ECO:0000313" key="2">
    <source>
        <dbReference type="EMBL" id="GEL73747.1"/>
    </source>
</evidence>
<accession>A0A511HJJ9</accession>
<proteinExistence type="predicted"/>
<gene>
    <name evidence="2" type="ORF">MVI01_55310</name>
</gene>
<protein>
    <submittedName>
        <fullName evidence="2">Uncharacterized protein</fullName>
    </submittedName>
</protein>